<dbReference type="Proteomes" id="UP000189739">
    <property type="component" value="Unassembled WGS sequence"/>
</dbReference>
<evidence type="ECO:0000313" key="3">
    <source>
        <dbReference type="Proteomes" id="UP000189739"/>
    </source>
</evidence>
<dbReference type="RefSeq" id="WP_078349720.1">
    <property type="nucleotide sequence ID" value="NZ_MBTF01000034.1"/>
</dbReference>
<proteinExistence type="predicted"/>
<dbReference type="STRING" id="1792845.BC343_10020"/>
<reference evidence="2 3" key="1">
    <citation type="submission" date="2016-07" db="EMBL/GenBank/DDBJ databases">
        <title>Genomic analysis of zinc-resistant bacterium Mucilaginibacter pedocola TBZ30.</title>
        <authorList>
            <person name="Huang J."/>
            <person name="Tang J."/>
        </authorList>
    </citation>
    <scope>NUCLEOTIDE SEQUENCE [LARGE SCALE GENOMIC DNA]</scope>
    <source>
        <strain evidence="2 3">TBZ30</strain>
    </source>
</reference>
<feature type="chain" id="PRO_5012955895" description="DUF4488 domain-containing protein" evidence="1">
    <location>
        <begin position="24"/>
        <end position="121"/>
    </location>
</feature>
<evidence type="ECO:0000313" key="2">
    <source>
        <dbReference type="EMBL" id="OOQ57994.1"/>
    </source>
</evidence>
<name>A0A1S9PAI3_9SPHI</name>
<organism evidence="2 3">
    <name type="scientific">Mucilaginibacter pedocola</name>
    <dbReference type="NCBI Taxonomy" id="1792845"/>
    <lineage>
        <taxon>Bacteria</taxon>
        <taxon>Pseudomonadati</taxon>
        <taxon>Bacteroidota</taxon>
        <taxon>Sphingobacteriia</taxon>
        <taxon>Sphingobacteriales</taxon>
        <taxon>Sphingobacteriaceae</taxon>
        <taxon>Mucilaginibacter</taxon>
    </lineage>
</organism>
<keyword evidence="3" id="KW-1185">Reference proteome</keyword>
<keyword evidence="1" id="KW-0732">Signal</keyword>
<protein>
    <recommendedName>
        <fullName evidence="4">DUF4488 domain-containing protein</fullName>
    </recommendedName>
</protein>
<gene>
    <name evidence="2" type="ORF">BC343_10020</name>
</gene>
<evidence type="ECO:0008006" key="4">
    <source>
        <dbReference type="Google" id="ProtNLM"/>
    </source>
</evidence>
<evidence type="ECO:0000256" key="1">
    <source>
        <dbReference type="SAM" id="SignalP"/>
    </source>
</evidence>
<dbReference type="EMBL" id="MBTF01000034">
    <property type="protein sequence ID" value="OOQ57994.1"/>
    <property type="molecule type" value="Genomic_DNA"/>
</dbReference>
<sequence length="121" mass="13195">MKKVSLLAVLVLALTGFAFKASAQTGFPGKWDVLLKGTPQGDIHMMVTLKDSVSTLKGSYEDFASKANTPFTKVEKKDDSVSLFFTAQGYDLTLVLKQADDDHLEGSLMSMFEATAVRVKQ</sequence>
<feature type="signal peptide" evidence="1">
    <location>
        <begin position="1"/>
        <end position="23"/>
    </location>
</feature>
<dbReference type="AlphaFoldDB" id="A0A1S9PAI3"/>
<accession>A0A1S9PAI3</accession>
<comment type="caution">
    <text evidence="2">The sequence shown here is derived from an EMBL/GenBank/DDBJ whole genome shotgun (WGS) entry which is preliminary data.</text>
</comment>
<dbReference type="OrthoDB" id="1100674at2"/>